<gene>
    <name evidence="14" type="ORF">GGQ96_002394</name>
</gene>
<evidence type="ECO:0000313" key="14">
    <source>
        <dbReference type="EMBL" id="MBB4618258.1"/>
    </source>
</evidence>
<feature type="domain" description="7,8-dihydro-6-hydroxymethylpterin-pyrophosphokinase" evidence="13">
    <location>
        <begin position="87"/>
        <end position="98"/>
    </location>
</feature>
<keyword evidence="9" id="KW-0289">Folate biosynthesis</keyword>
<reference evidence="14 15" key="1">
    <citation type="submission" date="2020-08" db="EMBL/GenBank/DDBJ databases">
        <title>Genomic Encyclopedia of Type Strains, Phase IV (KMG-IV): sequencing the most valuable type-strain genomes for metagenomic binning, comparative biology and taxonomic classification.</title>
        <authorList>
            <person name="Goeker M."/>
        </authorList>
    </citation>
    <scope>NUCLEOTIDE SEQUENCE [LARGE SCALE GENOMIC DNA]</scope>
    <source>
        <strain evidence="14 15">DSM 15867</strain>
    </source>
</reference>
<comment type="pathway">
    <text evidence="1">Cofactor biosynthesis; tetrahydrofolate biosynthesis; 2-amino-4-hydroxy-6-hydroxymethyl-7,8-dihydropteridine diphosphate from 7,8-dihydroneopterin triphosphate: step 4/4.</text>
</comment>
<dbReference type="Proteomes" id="UP000574769">
    <property type="component" value="Unassembled WGS sequence"/>
</dbReference>
<dbReference type="Gene3D" id="3.30.70.560">
    <property type="entry name" value="7,8-Dihydro-6-hydroxymethylpterin-pyrophosphokinase HPPK"/>
    <property type="match status" value="1"/>
</dbReference>
<keyword evidence="8" id="KW-0067">ATP-binding</keyword>
<dbReference type="EC" id="2.7.6.3" evidence="3"/>
<dbReference type="PANTHER" id="PTHR43071:SF1">
    <property type="entry name" value="2-AMINO-4-HYDROXY-6-HYDROXYMETHYLDIHYDROPTERIDINE PYROPHOSPHOKINASE"/>
    <property type="match status" value="1"/>
</dbReference>
<evidence type="ECO:0000256" key="11">
    <source>
        <dbReference type="ARBA" id="ARBA00029766"/>
    </source>
</evidence>
<evidence type="ECO:0000256" key="4">
    <source>
        <dbReference type="ARBA" id="ARBA00016218"/>
    </source>
</evidence>
<keyword evidence="7 14" id="KW-0418">Kinase</keyword>
<organism evidence="14 15">
    <name type="scientific">Sphingomonas abaci</name>
    <dbReference type="NCBI Taxonomy" id="237611"/>
    <lineage>
        <taxon>Bacteria</taxon>
        <taxon>Pseudomonadati</taxon>
        <taxon>Pseudomonadota</taxon>
        <taxon>Alphaproteobacteria</taxon>
        <taxon>Sphingomonadales</taxon>
        <taxon>Sphingomonadaceae</taxon>
        <taxon>Sphingomonas</taxon>
    </lineage>
</organism>
<keyword evidence="15" id="KW-1185">Reference proteome</keyword>
<dbReference type="UniPathway" id="UPA00077">
    <property type="reaction ID" value="UER00155"/>
</dbReference>
<evidence type="ECO:0000256" key="10">
    <source>
        <dbReference type="ARBA" id="ARBA00029409"/>
    </source>
</evidence>
<dbReference type="GO" id="GO:0046656">
    <property type="term" value="P:folic acid biosynthetic process"/>
    <property type="evidence" value="ECO:0007669"/>
    <property type="project" value="UniProtKB-KW"/>
</dbReference>
<dbReference type="GO" id="GO:0005524">
    <property type="term" value="F:ATP binding"/>
    <property type="evidence" value="ECO:0007669"/>
    <property type="project" value="UniProtKB-KW"/>
</dbReference>
<dbReference type="Pfam" id="PF01288">
    <property type="entry name" value="HPPK"/>
    <property type="match status" value="1"/>
</dbReference>
<dbReference type="GO" id="GO:0016301">
    <property type="term" value="F:kinase activity"/>
    <property type="evidence" value="ECO:0007669"/>
    <property type="project" value="UniProtKB-KW"/>
</dbReference>
<proteinExistence type="inferred from homology"/>
<name>A0A7W7EY09_9SPHN</name>
<protein>
    <recommendedName>
        <fullName evidence="4">2-amino-4-hydroxy-6-hydroxymethyldihydropteridine pyrophosphokinase</fullName>
        <ecNumber evidence="3">2.7.6.3</ecNumber>
    </recommendedName>
    <alternativeName>
        <fullName evidence="11">6-hydroxymethyl-7,8-dihydropterin pyrophosphokinase</fullName>
    </alternativeName>
    <alternativeName>
        <fullName evidence="12">7,8-dihydro-6-hydroxymethylpterin-pyrophosphokinase</fullName>
    </alternativeName>
</protein>
<dbReference type="GO" id="GO:0003848">
    <property type="term" value="F:2-amino-4-hydroxy-6-hydroxymethyldihydropteridine diphosphokinase activity"/>
    <property type="evidence" value="ECO:0007669"/>
    <property type="project" value="UniProtKB-EC"/>
</dbReference>
<comment type="caution">
    <text evidence="14">The sequence shown here is derived from an EMBL/GenBank/DDBJ whole genome shotgun (WGS) entry which is preliminary data.</text>
</comment>
<keyword evidence="6" id="KW-0547">Nucleotide-binding</keyword>
<evidence type="ECO:0000256" key="5">
    <source>
        <dbReference type="ARBA" id="ARBA00022679"/>
    </source>
</evidence>
<dbReference type="PANTHER" id="PTHR43071">
    <property type="entry name" value="2-AMINO-4-HYDROXY-6-HYDROXYMETHYLDIHYDROPTERIDINE PYROPHOSPHOKINASE"/>
    <property type="match status" value="1"/>
</dbReference>
<evidence type="ECO:0000256" key="7">
    <source>
        <dbReference type="ARBA" id="ARBA00022777"/>
    </source>
</evidence>
<evidence type="ECO:0000313" key="15">
    <source>
        <dbReference type="Proteomes" id="UP000574769"/>
    </source>
</evidence>
<evidence type="ECO:0000256" key="6">
    <source>
        <dbReference type="ARBA" id="ARBA00022741"/>
    </source>
</evidence>
<sequence length="157" mass="17456">MTRTTYAIALGSNRSGRAGRPEAMVAAAAARLGARVVSPIIRTPPLGPSIRRFANAAALVDSDLAPSAMLAWLKAIERDLGRRRGRRWGARPIDLDIILWSGGRWHARDLTIPHNAFRSRDFVLVPLAAIAGDWRDPVTRRSVRQLRTVVDRRRPRP</sequence>
<accession>A0A7W7EY09</accession>
<dbReference type="GO" id="GO:0046654">
    <property type="term" value="P:tetrahydrofolate biosynthetic process"/>
    <property type="evidence" value="ECO:0007669"/>
    <property type="project" value="UniProtKB-UniPathway"/>
</dbReference>
<dbReference type="EMBL" id="JACHNY010000004">
    <property type="protein sequence ID" value="MBB4618258.1"/>
    <property type="molecule type" value="Genomic_DNA"/>
</dbReference>
<dbReference type="AlphaFoldDB" id="A0A7W7EY09"/>
<dbReference type="SUPFAM" id="SSF55083">
    <property type="entry name" value="6-hydroxymethyl-7,8-dihydropterin pyrophosphokinase, HPPK"/>
    <property type="match status" value="1"/>
</dbReference>
<evidence type="ECO:0000256" key="9">
    <source>
        <dbReference type="ARBA" id="ARBA00022909"/>
    </source>
</evidence>
<dbReference type="NCBIfam" id="TIGR01498">
    <property type="entry name" value="folK"/>
    <property type="match status" value="1"/>
</dbReference>
<comment type="function">
    <text evidence="10">Catalyzes the transfer of pyrophosphate from adenosine triphosphate (ATP) to 6-hydroxymethyl-7,8-dihydropterin, an enzymatic step in folate biosynthesis pathway.</text>
</comment>
<dbReference type="InterPro" id="IPR035907">
    <property type="entry name" value="Hppk_sf"/>
</dbReference>
<evidence type="ECO:0000256" key="8">
    <source>
        <dbReference type="ARBA" id="ARBA00022840"/>
    </source>
</evidence>
<keyword evidence="5 14" id="KW-0808">Transferase</keyword>
<evidence type="ECO:0000256" key="12">
    <source>
        <dbReference type="ARBA" id="ARBA00033413"/>
    </source>
</evidence>
<evidence type="ECO:0000256" key="3">
    <source>
        <dbReference type="ARBA" id="ARBA00013253"/>
    </source>
</evidence>
<evidence type="ECO:0000259" key="13">
    <source>
        <dbReference type="PROSITE" id="PS00794"/>
    </source>
</evidence>
<dbReference type="PROSITE" id="PS00794">
    <property type="entry name" value="HPPK"/>
    <property type="match status" value="1"/>
</dbReference>
<comment type="similarity">
    <text evidence="2">Belongs to the HPPK family.</text>
</comment>
<evidence type="ECO:0000256" key="2">
    <source>
        <dbReference type="ARBA" id="ARBA00005810"/>
    </source>
</evidence>
<evidence type="ECO:0000256" key="1">
    <source>
        <dbReference type="ARBA" id="ARBA00005051"/>
    </source>
</evidence>
<dbReference type="InterPro" id="IPR000550">
    <property type="entry name" value="Hppk"/>
</dbReference>
<dbReference type="RefSeq" id="WP_184114835.1">
    <property type="nucleotide sequence ID" value="NZ_JACHNY010000004.1"/>
</dbReference>